<dbReference type="EMBL" id="MT142392">
    <property type="protein sequence ID" value="QJA79726.1"/>
    <property type="molecule type" value="Genomic_DNA"/>
</dbReference>
<sequence length="263" mass="27751">MAISGKVGNVYSSALLVENCEDVWTQGTAATTCSTTTGKVGTFAARGTTVAAGATTLLQYEDFSSADLTAYDGIYCWLRSSLTTAAGDLQVIIDETSACAVRLEALNVPILTANTWRQFFGRLSDPSVLNAVISVGLYQVTDLADGTFDVDDVEALKEIDGIKSWTLDYTADTLEATDFDDVGIKAYIIGGSGWSGSFEGYKDTTPLGIGAEVYLVLGESTTAYQNWIGKAIITACHPAASHDGIVTYGYDFQGTGALEMPSA</sequence>
<dbReference type="EMBL" id="MT143247">
    <property type="protein sequence ID" value="QJA94630.1"/>
    <property type="molecule type" value="Genomic_DNA"/>
</dbReference>
<accession>A0A6H1ZRT7</accession>
<protein>
    <submittedName>
        <fullName evidence="1">Putative structural protein</fullName>
    </submittedName>
</protein>
<gene>
    <name evidence="2" type="ORF">MM415A00839_0013</name>
    <name evidence="3" type="ORF">MM415B03805_0009</name>
    <name evidence="1" type="ORF">TM448A01845_0010</name>
</gene>
<name>A0A6H1ZRT7_9ZZZZ</name>
<evidence type="ECO:0000313" key="1">
    <source>
        <dbReference type="EMBL" id="QJA50643.1"/>
    </source>
</evidence>
<reference evidence="1" key="1">
    <citation type="submission" date="2020-03" db="EMBL/GenBank/DDBJ databases">
        <title>The deep terrestrial virosphere.</title>
        <authorList>
            <person name="Holmfeldt K."/>
            <person name="Nilsson E."/>
            <person name="Simone D."/>
            <person name="Lopez-Fernandez M."/>
            <person name="Wu X."/>
            <person name="de Brujin I."/>
            <person name="Lundin D."/>
            <person name="Andersson A."/>
            <person name="Bertilsson S."/>
            <person name="Dopson M."/>
        </authorList>
    </citation>
    <scope>NUCLEOTIDE SEQUENCE</scope>
    <source>
        <strain evidence="2">MM415A00839</strain>
        <strain evidence="3">MM415B03805</strain>
        <strain evidence="1">TM448A01845</strain>
    </source>
</reference>
<proteinExistence type="predicted"/>
<dbReference type="EMBL" id="MT144208">
    <property type="protein sequence ID" value="QJA50643.1"/>
    <property type="molecule type" value="Genomic_DNA"/>
</dbReference>
<organism evidence="1">
    <name type="scientific">viral metagenome</name>
    <dbReference type="NCBI Taxonomy" id="1070528"/>
    <lineage>
        <taxon>unclassified sequences</taxon>
        <taxon>metagenomes</taxon>
        <taxon>organismal metagenomes</taxon>
    </lineage>
</organism>
<dbReference type="AlphaFoldDB" id="A0A6H1ZRT7"/>
<evidence type="ECO:0000313" key="2">
    <source>
        <dbReference type="EMBL" id="QJA79726.1"/>
    </source>
</evidence>
<evidence type="ECO:0000313" key="3">
    <source>
        <dbReference type="EMBL" id="QJA94630.1"/>
    </source>
</evidence>